<dbReference type="Proteomes" id="UP001055219">
    <property type="component" value="Unassembled WGS sequence"/>
</dbReference>
<dbReference type="GeneID" id="75834326"/>
<keyword evidence="3" id="KW-1185">Reference proteome</keyword>
<dbReference type="EMBL" id="JAGIXG020000003">
    <property type="protein sequence ID" value="KAI6784760.1"/>
    <property type="molecule type" value="Genomic_DNA"/>
</dbReference>
<reference evidence="2" key="1">
    <citation type="journal article" date="2021" name="J Fungi (Basel)">
        <title>Genomic and Metabolomic Analyses of the Marine Fungus Emericellopsis cladophorae: Insights into Saltwater Adaptability Mechanisms and Its Biosynthetic Potential.</title>
        <authorList>
            <person name="Goncalves M.F.M."/>
            <person name="Hilario S."/>
            <person name="Van de Peer Y."/>
            <person name="Esteves A.C."/>
            <person name="Alves A."/>
        </authorList>
    </citation>
    <scope>NUCLEOTIDE SEQUENCE</scope>
    <source>
        <strain evidence="2">MUM 19.33</strain>
    </source>
</reference>
<sequence>MPRKSITPQKASPWDRLPLELRDLVFAQLLTSGRGLYAAYAQVNKEWNAYWEPKVFKKLLLTPDDLATLSQMLGGRNTRRLGYINRLDFYIILEKYDCDLCDKVEDEETAQRDTKHHYRPLAMRLNSLTDQYEEIGEPESDRSNGHGPIPPSKDYACATRLFGSRYLQWSYQADQYPFEAHWRLPQARIITDLNLDLASYRSIGRNVVWRLLREGLPSLVSLNHEQWLRLKPPGQVRHDENFVETIDMRWPTPFPRRIQRLSLFSDADPRMHDAGPRPTSHHRAGRSLALASHNLSVLTCGFAADAAGFLHEFYEDRCRDLGAQVMRWENLTKLCLTAACFESSTCDEIPPLLSAAANAARHMPQLLILEMWNSGNGQAARFCYEGQPRTQEGNYSPASIVWACSWSPAYIDQSDPAIGKWRRLARDRSGGLEAGVCFSTIEMKPLELQTHLAMIPHLRLSADMLSKSTHGRIKYKTRMRRDGKHDSLV</sequence>
<proteinExistence type="predicted"/>
<evidence type="ECO:0000313" key="2">
    <source>
        <dbReference type="EMBL" id="KAI6784760.1"/>
    </source>
</evidence>
<organism evidence="2 3">
    <name type="scientific">Emericellopsis cladophorae</name>
    <dbReference type="NCBI Taxonomy" id="2686198"/>
    <lineage>
        <taxon>Eukaryota</taxon>
        <taxon>Fungi</taxon>
        <taxon>Dikarya</taxon>
        <taxon>Ascomycota</taxon>
        <taxon>Pezizomycotina</taxon>
        <taxon>Sordariomycetes</taxon>
        <taxon>Hypocreomycetidae</taxon>
        <taxon>Hypocreales</taxon>
        <taxon>Bionectriaceae</taxon>
        <taxon>Emericellopsis</taxon>
    </lineage>
</organism>
<gene>
    <name evidence="2" type="ORF">J7T54_007853</name>
</gene>
<dbReference type="AlphaFoldDB" id="A0A9Q0BHH6"/>
<dbReference type="RefSeq" id="XP_051365616.1">
    <property type="nucleotide sequence ID" value="XM_051502423.1"/>
</dbReference>
<dbReference type="InterPro" id="IPR046676">
    <property type="entry name" value="DUF6546"/>
</dbReference>
<feature type="domain" description="DUF6546" evidence="1">
    <location>
        <begin position="255"/>
        <end position="464"/>
    </location>
</feature>
<name>A0A9Q0BHH6_9HYPO</name>
<comment type="caution">
    <text evidence="2">The sequence shown here is derived from an EMBL/GenBank/DDBJ whole genome shotgun (WGS) entry which is preliminary data.</text>
</comment>
<dbReference type="Pfam" id="PF20183">
    <property type="entry name" value="DUF6546"/>
    <property type="match status" value="1"/>
</dbReference>
<dbReference type="OrthoDB" id="4802432at2759"/>
<accession>A0A9Q0BHH6</accession>
<evidence type="ECO:0000259" key="1">
    <source>
        <dbReference type="Pfam" id="PF20183"/>
    </source>
</evidence>
<evidence type="ECO:0000313" key="3">
    <source>
        <dbReference type="Proteomes" id="UP001055219"/>
    </source>
</evidence>
<protein>
    <recommendedName>
        <fullName evidence="1">DUF6546 domain-containing protein</fullName>
    </recommendedName>
</protein>
<reference evidence="2" key="2">
    <citation type="submission" date="2022-07" db="EMBL/GenBank/DDBJ databases">
        <authorList>
            <person name="Goncalves M.F.M."/>
            <person name="Hilario S."/>
            <person name="Van De Peer Y."/>
            <person name="Esteves A.C."/>
            <person name="Alves A."/>
        </authorList>
    </citation>
    <scope>NUCLEOTIDE SEQUENCE</scope>
    <source>
        <strain evidence="2">MUM 19.33</strain>
    </source>
</reference>